<dbReference type="Pfam" id="PF20710">
    <property type="entry name" value="DUF6824"/>
    <property type="match status" value="1"/>
</dbReference>
<reference evidence="2" key="1">
    <citation type="submission" date="2020-06" db="EMBL/GenBank/DDBJ databases">
        <authorList>
            <consortium name="Plant Systems Biology data submission"/>
        </authorList>
    </citation>
    <scope>NUCLEOTIDE SEQUENCE</scope>
    <source>
        <strain evidence="2">D6</strain>
    </source>
</reference>
<feature type="domain" description="DUF6824" evidence="1">
    <location>
        <begin position="425"/>
        <end position="508"/>
    </location>
</feature>
<evidence type="ECO:0000313" key="2">
    <source>
        <dbReference type="EMBL" id="CAB9517741.1"/>
    </source>
</evidence>
<dbReference type="AlphaFoldDB" id="A0A9N8EED9"/>
<evidence type="ECO:0000259" key="1">
    <source>
        <dbReference type="Pfam" id="PF20710"/>
    </source>
</evidence>
<dbReference type="OrthoDB" id="47030at2759"/>
<evidence type="ECO:0000313" key="3">
    <source>
        <dbReference type="Proteomes" id="UP001153069"/>
    </source>
</evidence>
<name>A0A9N8EED9_9STRA</name>
<dbReference type="Proteomes" id="UP001153069">
    <property type="component" value="Unassembled WGS sequence"/>
</dbReference>
<dbReference type="EMBL" id="CAICTM010000876">
    <property type="protein sequence ID" value="CAB9517741.1"/>
    <property type="molecule type" value="Genomic_DNA"/>
</dbReference>
<comment type="caution">
    <text evidence="2">The sequence shown here is derived from an EMBL/GenBank/DDBJ whole genome shotgun (WGS) entry which is preliminary data.</text>
</comment>
<dbReference type="InterPro" id="IPR049227">
    <property type="entry name" value="DUF6824"/>
</dbReference>
<protein>
    <submittedName>
        <fullName evidence="2">Nitrilase family, member 2</fullName>
    </submittedName>
</protein>
<organism evidence="2 3">
    <name type="scientific">Seminavis robusta</name>
    <dbReference type="NCBI Taxonomy" id="568900"/>
    <lineage>
        <taxon>Eukaryota</taxon>
        <taxon>Sar</taxon>
        <taxon>Stramenopiles</taxon>
        <taxon>Ochrophyta</taxon>
        <taxon>Bacillariophyta</taxon>
        <taxon>Bacillariophyceae</taxon>
        <taxon>Bacillariophycidae</taxon>
        <taxon>Naviculales</taxon>
        <taxon>Naviculaceae</taxon>
        <taxon>Seminavis</taxon>
    </lineage>
</organism>
<gene>
    <name evidence="2" type="ORF">SEMRO_877_G214650.1</name>
</gene>
<sequence>MSSSSVWVQLYYEDERKGRPTSVEKPANVEESDWNIDALAKAVKSERRVDLNHCDSAALVVHPLIMVAPQPQRDGEKIFWHLITGTIERNYATSGSRHELFRRAGGAAEAFVVRVDNYISKAHGISYQTSFTTTQVKPYDKRRLVLESDYVPNESDGKAPHDSPVWNVEVSSMDISILSPTTIFFKSDTAYMYQRIETDAAFARCSPEGAHIFPKAKCEGKYKWLDKPTFNRLALSRDGHKNYAGTANGRGVTAETSALVTLEPTTTDQIKMDHATFTRISNRLWCRNNSVARSWRAFLKEAVQMVEEGDQVFYSPIYLYCESNRKFVMKFEQQQNSNSTLQDVCLTAIPGVEDHTTLNTWNEQERTVACLETMMAKTNYALFSKLEEFAVPLPDDLRLGSTAASSYIGGQHVMPENFVPNEIHVICGRGKKIFEHKGNERFRNLIKEHLESYKAAHSKVQKTVIVSAVYDTQTEGEGAFVKHNFRTRRWVVVTEYAAREKISQCFRDYLQDKFNPTEGRLKGTVAETEPLKRALTSYPCFNQRPRFDRARTVPLTKLHKAPDLVRWHFIL</sequence>
<proteinExistence type="predicted"/>
<keyword evidence="3" id="KW-1185">Reference proteome</keyword>
<accession>A0A9N8EED9</accession>